<accession>A0A2S4UZA2</accession>
<feature type="compositionally biased region" description="Polar residues" evidence="1">
    <location>
        <begin position="46"/>
        <end position="60"/>
    </location>
</feature>
<comment type="caution">
    <text evidence="2">The sequence shown here is derived from an EMBL/GenBank/DDBJ whole genome shotgun (WGS) entry which is preliminary data.</text>
</comment>
<name>A0A2S4UZA2_9BASI</name>
<dbReference type="EMBL" id="PKSM01000212">
    <property type="protein sequence ID" value="POW02597.1"/>
    <property type="molecule type" value="Genomic_DNA"/>
</dbReference>
<feature type="non-terminal residue" evidence="2">
    <location>
        <position position="341"/>
    </location>
</feature>
<protein>
    <submittedName>
        <fullName evidence="2">Uncharacterized protein</fullName>
    </submittedName>
</protein>
<reference evidence="3" key="2">
    <citation type="journal article" date="2018" name="BMC Genomics">
        <title>Genomic insights into host adaptation between the wheat stripe rust pathogen (Puccinia striiformis f. sp. tritici) and the barley stripe rust pathogen (Puccinia striiformis f. sp. hordei).</title>
        <authorList>
            <person name="Xia C."/>
            <person name="Wang M."/>
            <person name="Yin C."/>
            <person name="Cornejo O.E."/>
            <person name="Hulbert S.H."/>
            <person name="Chen X."/>
        </authorList>
    </citation>
    <scope>NUCLEOTIDE SEQUENCE [LARGE SCALE GENOMIC DNA]</scope>
    <source>
        <strain evidence="3">93TX-2</strain>
    </source>
</reference>
<gene>
    <name evidence="2" type="ORF">PSHT_12045</name>
</gene>
<evidence type="ECO:0000256" key="1">
    <source>
        <dbReference type="SAM" id="MobiDB-lite"/>
    </source>
</evidence>
<reference evidence="2 3" key="1">
    <citation type="submission" date="2017-12" db="EMBL/GenBank/DDBJ databases">
        <title>Gene loss provides genomic basis for host adaptation in cereal stripe rust fungi.</title>
        <authorList>
            <person name="Xia C."/>
        </authorList>
    </citation>
    <scope>NUCLEOTIDE SEQUENCE [LARGE SCALE GENOMIC DNA]</scope>
    <source>
        <strain evidence="2 3">93TX-2</strain>
    </source>
</reference>
<proteinExistence type="predicted"/>
<organism evidence="2 3">
    <name type="scientific">Puccinia striiformis</name>
    <dbReference type="NCBI Taxonomy" id="27350"/>
    <lineage>
        <taxon>Eukaryota</taxon>
        <taxon>Fungi</taxon>
        <taxon>Dikarya</taxon>
        <taxon>Basidiomycota</taxon>
        <taxon>Pucciniomycotina</taxon>
        <taxon>Pucciniomycetes</taxon>
        <taxon>Pucciniales</taxon>
        <taxon>Pucciniaceae</taxon>
        <taxon>Puccinia</taxon>
    </lineage>
</organism>
<dbReference type="Proteomes" id="UP000238274">
    <property type="component" value="Unassembled WGS sequence"/>
</dbReference>
<dbReference type="VEuPathDB" id="FungiDB:PSHT_12045"/>
<reference evidence="3" key="3">
    <citation type="journal article" date="2018" name="Mol. Plant Microbe Interact.">
        <title>Genome sequence resources for the wheat stripe rust pathogen (Puccinia striiformis f. sp. tritici) and the barley stripe rust pathogen (Puccinia striiformis f. sp. hordei).</title>
        <authorList>
            <person name="Xia C."/>
            <person name="Wang M."/>
            <person name="Yin C."/>
            <person name="Cornejo O.E."/>
            <person name="Hulbert S.H."/>
            <person name="Chen X."/>
        </authorList>
    </citation>
    <scope>NUCLEOTIDE SEQUENCE [LARGE SCALE GENOMIC DNA]</scope>
    <source>
        <strain evidence="3">93TX-2</strain>
    </source>
</reference>
<evidence type="ECO:0000313" key="3">
    <source>
        <dbReference type="Proteomes" id="UP000238274"/>
    </source>
</evidence>
<evidence type="ECO:0000313" key="2">
    <source>
        <dbReference type="EMBL" id="POW02597.1"/>
    </source>
</evidence>
<sequence length="341" mass="37950">LSSKPPVYSKVAVDDNNLAHNHLAEDIALLQADFENLPASPEITGKGTNNHHWPNNTLPPKSSLALLPTQQSTSPQLDSPCTVPTPPEVADVALAKEIWDFQTAGFCLEKQKLVHWAIQLYKNLEEIGRAIMANSTFSFHTCLDSICKKSGGNIILISTIDDSVQVPFESIDLADHNTGVASDLYDLQNEWMVINVSNIAIPWPFVDQAPLPPTTLLAIFILDNEIFDTLAFLAGIDWDECYNALTFYALTANECWQCDSNSFYTRNCSNGLIGPSGSESKQFPKDASPKDPPPPSQHQEHVQNLARYYRPWYSQGHHRQDQQSTSVTPQFLKQGGFWHTT</sequence>
<feature type="non-terminal residue" evidence="2">
    <location>
        <position position="1"/>
    </location>
</feature>
<dbReference type="VEuPathDB" id="FungiDB:PSTT_09687"/>
<feature type="region of interest" description="Disordered" evidence="1">
    <location>
        <begin position="40"/>
        <end position="63"/>
    </location>
</feature>
<feature type="region of interest" description="Disordered" evidence="1">
    <location>
        <begin position="278"/>
        <end position="301"/>
    </location>
</feature>
<keyword evidence="3" id="KW-1185">Reference proteome</keyword>
<dbReference type="AlphaFoldDB" id="A0A2S4UZA2"/>